<reference evidence="3 4" key="1">
    <citation type="submission" date="2020-04" db="EMBL/GenBank/DDBJ databases">
        <title>Donghicola sp., a member of the Rhodobacteraceae family isolated from mangrove forest in Thailand.</title>
        <authorList>
            <person name="Charoenyingcharoen P."/>
            <person name="Yukphan P."/>
        </authorList>
    </citation>
    <scope>NUCLEOTIDE SEQUENCE [LARGE SCALE GENOMIC DNA]</scope>
    <source>
        <strain evidence="1 4">B5-SW-15</strain>
        <strain evidence="2 3">C2-DW-16</strain>
    </source>
</reference>
<evidence type="ECO:0000313" key="1">
    <source>
        <dbReference type="EMBL" id="NVO24212.1"/>
    </source>
</evidence>
<protein>
    <submittedName>
        <fullName evidence="1">DUF2948 family protein</fullName>
    </submittedName>
</protein>
<keyword evidence="3" id="KW-1185">Reference proteome</keyword>
<accession>A0A850Q7N4</accession>
<dbReference type="InterPro" id="IPR021335">
    <property type="entry name" value="DUF2948"/>
</dbReference>
<gene>
    <name evidence="2" type="ORF">HJ526_12975</name>
    <name evidence="1" type="ORF">HJ536_12670</name>
</gene>
<dbReference type="EMBL" id="JABCJE010000005">
    <property type="protein sequence ID" value="NVO24212.1"/>
    <property type="molecule type" value="Genomic_DNA"/>
</dbReference>
<dbReference type="Pfam" id="PF11164">
    <property type="entry name" value="DUF2948"/>
    <property type="match status" value="1"/>
</dbReference>
<dbReference type="Proteomes" id="UP000592216">
    <property type="component" value="Unassembled WGS sequence"/>
</dbReference>
<evidence type="ECO:0000313" key="2">
    <source>
        <dbReference type="EMBL" id="NVO28340.1"/>
    </source>
</evidence>
<organism evidence="1 4">
    <name type="scientific">Donghicola mangrovi</name>
    <dbReference type="NCBI Taxonomy" id="2729614"/>
    <lineage>
        <taxon>Bacteria</taxon>
        <taxon>Pseudomonadati</taxon>
        <taxon>Pseudomonadota</taxon>
        <taxon>Alphaproteobacteria</taxon>
        <taxon>Rhodobacterales</taxon>
        <taxon>Roseobacteraceae</taxon>
        <taxon>Donghicola</taxon>
    </lineage>
</organism>
<name>A0A850Q7N4_9RHOB</name>
<dbReference type="EMBL" id="JABCJD010000006">
    <property type="protein sequence ID" value="NVO28340.1"/>
    <property type="molecule type" value="Genomic_DNA"/>
</dbReference>
<proteinExistence type="predicted"/>
<dbReference type="Proteomes" id="UP000523601">
    <property type="component" value="Unassembled WGS sequence"/>
</dbReference>
<evidence type="ECO:0000313" key="4">
    <source>
        <dbReference type="Proteomes" id="UP000592216"/>
    </source>
</evidence>
<sequence length="135" mass="14727">MDADDLSVISALVQDSVLPAAEMKFDRGAGRFALLLNRFRWEDKSAPRPERVQSVLAFETVRAVSSQGIDRSDKDTVLSLLSVEFTETEAPSGHITLHFAGDGALRLTVEAIEANLRDVTRPYYAPSGKVPDHGA</sequence>
<comment type="caution">
    <text evidence="1">The sequence shown here is derived from an EMBL/GenBank/DDBJ whole genome shotgun (WGS) entry which is preliminary data.</text>
</comment>
<dbReference type="AlphaFoldDB" id="A0A850Q7N4"/>
<evidence type="ECO:0000313" key="3">
    <source>
        <dbReference type="Proteomes" id="UP000523601"/>
    </source>
</evidence>